<evidence type="ECO:0000313" key="2">
    <source>
        <dbReference type="Proteomes" id="UP000239388"/>
    </source>
</evidence>
<comment type="caution">
    <text evidence="1">The sequence shown here is derived from an EMBL/GenBank/DDBJ whole genome shotgun (WGS) entry which is preliminary data.</text>
</comment>
<dbReference type="PANTHER" id="PTHR13318">
    <property type="entry name" value="PARTNER OF PAIRED, ISOFORM B-RELATED"/>
    <property type="match status" value="1"/>
</dbReference>
<dbReference type="Pfam" id="PF13516">
    <property type="entry name" value="LRR_6"/>
    <property type="match status" value="2"/>
</dbReference>
<dbReference type="InterPro" id="IPR032675">
    <property type="entry name" value="LRR_dom_sf"/>
</dbReference>
<dbReference type="Proteomes" id="UP000239388">
    <property type="component" value="Unassembled WGS sequence"/>
</dbReference>
<dbReference type="AlphaFoldDB" id="A0A2S8F983"/>
<proteinExistence type="predicted"/>
<protein>
    <recommendedName>
        <fullName evidence="3">Leucine Rich repeats (2 copies)</fullName>
    </recommendedName>
</protein>
<dbReference type="EMBL" id="PUIB01000024">
    <property type="protein sequence ID" value="PQO28702.1"/>
    <property type="molecule type" value="Genomic_DNA"/>
</dbReference>
<sequence>MNDIGMRFRWSLLQMMLAVAMMAGMASLSIHLLYVHASPLEVIEQAGGMVLGDYDNAGNLLECVVFFKSSSMMGPREIRAICRLPNVRGIAFRRWEEPAPDLSQFSQILTLDTINILDGNDDMFASIAKIPHLRVLRLSGDKVKGAGLYHLAGMQKLEILDLSDTCTTDSGAQVLHRIKGLEEVGLRNTCISDAALSDLWRLKALKHLDLARTPITASGVQDLAKIRTLKSVNLNYTLVSGSDIGPLEHVDHVVGFGLDRESAE</sequence>
<evidence type="ECO:0008006" key="3">
    <source>
        <dbReference type="Google" id="ProtNLM"/>
    </source>
</evidence>
<dbReference type="GO" id="GO:0019005">
    <property type="term" value="C:SCF ubiquitin ligase complex"/>
    <property type="evidence" value="ECO:0007669"/>
    <property type="project" value="TreeGrafter"/>
</dbReference>
<dbReference type="OrthoDB" id="268839at2"/>
<organism evidence="1 2">
    <name type="scientific">Blastopirellula marina</name>
    <dbReference type="NCBI Taxonomy" id="124"/>
    <lineage>
        <taxon>Bacteria</taxon>
        <taxon>Pseudomonadati</taxon>
        <taxon>Planctomycetota</taxon>
        <taxon>Planctomycetia</taxon>
        <taxon>Pirellulales</taxon>
        <taxon>Pirellulaceae</taxon>
        <taxon>Blastopirellula</taxon>
    </lineage>
</organism>
<accession>A0A2S8F983</accession>
<dbReference type="RefSeq" id="WP_105357893.1">
    <property type="nucleotide sequence ID" value="NZ_PUIB01000024.1"/>
</dbReference>
<dbReference type="GO" id="GO:0031146">
    <property type="term" value="P:SCF-dependent proteasomal ubiquitin-dependent protein catabolic process"/>
    <property type="evidence" value="ECO:0007669"/>
    <property type="project" value="TreeGrafter"/>
</dbReference>
<name>A0A2S8F983_9BACT</name>
<dbReference type="Gene3D" id="3.80.10.10">
    <property type="entry name" value="Ribonuclease Inhibitor"/>
    <property type="match status" value="1"/>
</dbReference>
<gene>
    <name evidence="1" type="ORF">C5Y98_23245</name>
</gene>
<dbReference type="SUPFAM" id="SSF52047">
    <property type="entry name" value="RNI-like"/>
    <property type="match status" value="1"/>
</dbReference>
<dbReference type="InterPro" id="IPR001611">
    <property type="entry name" value="Leu-rich_rpt"/>
</dbReference>
<reference evidence="1 2" key="1">
    <citation type="submission" date="2018-02" db="EMBL/GenBank/DDBJ databases">
        <title>Comparative genomes isolates from brazilian mangrove.</title>
        <authorList>
            <person name="Araujo J.E."/>
            <person name="Taketani R.G."/>
            <person name="Silva M.C.P."/>
            <person name="Loureco M.V."/>
            <person name="Andreote F.D."/>
        </authorList>
    </citation>
    <scope>NUCLEOTIDE SEQUENCE [LARGE SCALE GENOMIC DNA]</scope>
    <source>
        <strain evidence="1 2">NAP PRIS-MGV</strain>
    </source>
</reference>
<evidence type="ECO:0000313" key="1">
    <source>
        <dbReference type="EMBL" id="PQO28702.1"/>
    </source>
</evidence>